<dbReference type="CDD" id="cd21451">
    <property type="entry name" value="DLC-like_TCTEX1D"/>
    <property type="match status" value="1"/>
</dbReference>
<evidence type="ECO:0000256" key="2">
    <source>
        <dbReference type="SAM" id="MobiDB-lite"/>
    </source>
</evidence>
<organism evidence="3 4">
    <name type="scientific">Elysia crispata</name>
    <name type="common">lettuce slug</name>
    <dbReference type="NCBI Taxonomy" id="231223"/>
    <lineage>
        <taxon>Eukaryota</taxon>
        <taxon>Metazoa</taxon>
        <taxon>Spiralia</taxon>
        <taxon>Lophotrochozoa</taxon>
        <taxon>Mollusca</taxon>
        <taxon>Gastropoda</taxon>
        <taxon>Heterobranchia</taxon>
        <taxon>Euthyneura</taxon>
        <taxon>Panpulmonata</taxon>
        <taxon>Sacoglossa</taxon>
        <taxon>Placobranchoidea</taxon>
        <taxon>Plakobranchidae</taxon>
        <taxon>Elysia</taxon>
    </lineage>
</organism>
<dbReference type="PANTHER" id="PTHR21255:SF65">
    <property type="entry name" value="TCTEX1 DOMAIN-CONTAINING PROTEIN 2"/>
    <property type="match status" value="1"/>
</dbReference>
<evidence type="ECO:0008006" key="5">
    <source>
        <dbReference type="Google" id="ProtNLM"/>
    </source>
</evidence>
<evidence type="ECO:0000313" key="4">
    <source>
        <dbReference type="Proteomes" id="UP001283361"/>
    </source>
</evidence>
<dbReference type="PANTHER" id="PTHR21255">
    <property type="entry name" value="T-COMPLEX-ASSOCIATED-TESTIS-EXPRESSED 1/ DYNEIN LIGHT CHAIN"/>
    <property type="match status" value="1"/>
</dbReference>
<comment type="caution">
    <text evidence="3">The sequence shown here is derived from an EMBL/GenBank/DDBJ whole genome shotgun (WGS) entry which is preliminary data.</text>
</comment>
<evidence type="ECO:0000313" key="3">
    <source>
        <dbReference type="EMBL" id="KAK3734916.1"/>
    </source>
</evidence>
<dbReference type="GO" id="GO:0045505">
    <property type="term" value="F:dynein intermediate chain binding"/>
    <property type="evidence" value="ECO:0007669"/>
    <property type="project" value="TreeGrafter"/>
</dbReference>
<proteinExistence type="inferred from homology"/>
<keyword evidence="4" id="KW-1185">Reference proteome</keyword>
<dbReference type="Gene3D" id="3.30.1140.40">
    <property type="entry name" value="Tctex-1"/>
    <property type="match status" value="1"/>
</dbReference>
<dbReference type="AlphaFoldDB" id="A0AAE1CTR9"/>
<feature type="region of interest" description="Disordered" evidence="2">
    <location>
        <begin position="1"/>
        <end position="38"/>
    </location>
</feature>
<dbReference type="InterPro" id="IPR005334">
    <property type="entry name" value="Tctex-1-like"/>
</dbReference>
<accession>A0AAE1CTR9</accession>
<reference evidence="3" key="1">
    <citation type="journal article" date="2023" name="G3 (Bethesda)">
        <title>A reference genome for the long-term kleptoplast-retaining sea slug Elysia crispata morphotype clarki.</title>
        <authorList>
            <person name="Eastman K.E."/>
            <person name="Pendleton A.L."/>
            <person name="Shaikh M.A."/>
            <person name="Suttiyut T."/>
            <person name="Ogas R."/>
            <person name="Tomko P."/>
            <person name="Gavelis G."/>
            <person name="Widhalm J.R."/>
            <person name="Wisecaver J.H."/>
        </authorList>
    </citation>
    <scope>NUCLEOTIDE SEQUENCE</scope>
    <source>
        <strain evidence="3">ECLA1</strain>
    </source>
</reference>
<dbReference type="Proteomes" id="UP001283361">
    <property type="component" value="Unassembled WGS sequence"/>
</dbReference>
<protein>
    <recommendedName>
        <fullName evidence="5">Dynein light chain</fullName>
    </recommendedName>
</protein>
<dbReference type="InterPro" id="IPR038586">
    <property type="entry name" value="Tctex-1-like_sf"/>
</dbReference>
<dbReference type="EMBL" id="JAWDGP010006834">
    <property type="protein sequence ID" value="KAK3734916.1"/>
    <property type="molecule type" value="Genomic_DNA"/>
</dbReference>
<sequence length="168" mass="18767">MTERPGISGRRRTILKPSGTNLLGPSKKQTGTGASETTGTIDVIRPGQCRLENNYRLGPAESSKFSAHKVEQAMKEVLQARLSGMDYNHASCNVLSKELVADIHRKVKEFAWKRYRLVCHVTLGQDCGQGVQVASRCLWDSKNDNYACVRYSNNNMFAVAQCYGVYFE</sequence>
<feature type="compositionally biased region" description="Polar residues" evidence="2">
    <location>
        <begin position="18"/>
        <end position="38"/>
    </location>
</feature>
<dbReference type="GO" id="GO:0005868">
    <property type="term" value="C:cytoplasmic dynein complex"/>
    <property type="evidence" value="ECO:0007669"/>
    <property type="project" value="TreeGrafter"/>
</dbReference>
<dbReference type="GO" id="GO:0007018">
    <property type="term" value="P:microtubule-based movement"/>
    <property type="evidence" value="ECO:0007669"/>
    <property type="project" value="TreeGrafter"/>
</dbReference>
<dbReference type="GO" id="GO:0005737">
    <property type="term" value="C:cytoplasm"/>
    <property type="evidence" value="ECO:0007669"/>
    <property type="project" value="TreeGrafter"/>
</dbReference>
<gene>
    <name evidence="3" type="ORF">RRG08_038941</name>
</gene>
<dbReference type="Pfam" id="PF03645">
    <property type="entry name" value="Tctex-1"/>
    <property type="match status" value="1"/>
</dbReference>
<name>A0AAE1CTR9_9GAST</name>
<comment type="similarity">
    <text evidence="1">Belongs to the dynein light chain Tctex-type family.</text>
</comment>
<evidence type="ECO:0000256" key="1">
    <source>
        <dbReference type="ARBA" id="ARBA00005361"/>
    </source>
</evidence>